<keyword evidence="3" id="KW-1185">Reference proteome</keyword>
<gene>
    <name evidence="2" type="ORF">CHR53_07720</name>
</gene>
<evidence type="ECO:0000259" key="1">
    <source>
        <dbReference type="PROSITE" id="PS50965"/>
    </source>
</evidence>
<dbReference type="OrthoDB" id="2164794at2"/>
<dbReference type="KEGG" id="nmk:CHR53_07720"/>
<dbReference type="PROSITE" id="PS50965">
    <property type="entry name" value="NERD"/>
    <property type="match status" value="1"/>
</dbReference>
<feature type="domain" description="NERD" evidence="1">
    <location>
        <begin position="1"/>
        <end position="76"/>
    </location>
</feature>
<dbReference type="STRING" id="1193713.GCA_001636315_03986"/>
<organism evidence="2 3">
    <name type="scientific">Neobacillus mesonae</name>
    <dbReference type="NCBI Taxonomy" id="1193713"/>
    <lineage>
        <taxon>Bacteria</taxon>
        <taxon>Bacillati</taxon>
        <taxon>Bacillota</taxon>
        <taxon>Bacilli</taxon>
        <taxon>Bacillales</taxon>
        <taxon>Bacillaceae</taxon>
        <taxon>Neobacillus</taxon>
    </lineage>
</organism>
<dbReference type="EMBL" id="CP022572">
    <property type="protein sequence ID" value="AZU61151.1"/>
    <property type="molecule type" value="Genomic_DNA"/>
</dbReference>
<protein>
    <recommendedName>
        <fullName evidence="1">NERD domain-containing protein</fullName>
    </recommendedName>
</protein>
<evidence type="ECO:0000313" key="3">
    <source>
        <dbReference type="Proteomes" id="UP000282892"/>
    </source>
</evidence>
<dbReference type="Pfam" id="PF08378">
    <property type="entry name" value="NERD"/>
    <property type="match status" value="1"/>
</dbReference>
<evidence type="ECO:0000313" key="2">
    <source>
        <dbReference type="EMBL" id="AZU61151.1"/>
    </source>
</evidence>
<proteinExistence type="predicted"/>
<name>A0A3Q9QSF9_9BACI</name>
<accession>A0A3Q9QSF9</accession>
<dbReference type="AlphaFoldDB" id="A0A3Q9QSF9"/>
<dbReference type="InterPro" id="IPR011528">
    <property type="entry name" value="NERD"/>
</dbReference>
<reference evidence="2 3" key="1">
    <citation type="submission" date="2017-07" db="EMBL/GenBank/DDBJ databases">
        <title>The complete genome sequence of Bacillus mesonae strain H20-5, an efficient strain improving plant abiotic stress resistance.</title>
        <authorList>
            <person name="Kim S.Y."/>
            <person name="Song H."/>
            <person name="Sang M.K."/>
            <person name="Weon H.-Y."/>
            <person name="Song J."/>
        </authorList>
    </citation>
    <scope>NUCLEOTIDE SEQUENCE [LARGE SCALE GENOMIC DNA]</scope>
    <source>
        <strain evidence="2 3">H20-5</strain>
    </source>
</reference>
<sequence>MDTLIIFQKTIYLVDVKNYEGDYEFESKNLKHIKTGKIIKDPYIQLQRCETMFRQLLQELGFHFNVEAYLVYINSELTMYQAPQNPSIIFPTQIVRFMQTLNKIPTKLNSGHEKLADLLISLDLGDYPFTAKPNYDYDRTIKGVLSACCHQFMEADGDTKLRCCKCGLEDSVESAVIRCVEEFKILFPERRVTTTEIYNWCKVVRSRRAITRILKKYYRLCGKGRFSYFV</sequence>
<dbReference type="Proteomes" id="UP000282892">
    <property type="component" value="Chromosome"/>
</dbReference>